<dbReference type="Proteomes" id="UP000054388">
    <property type="component" value="Unassembled WGS sequence"/>
</dbReference>
<organism evidence="1 2">
    <name type="scientific">Chryseobacterium aquaticum subsp. greenlandense</name>
    <dbReference type="NCBI Taxonomy" id="345663"/>
    <lineage>
        <taxon>Bacteria</taxon>
        <taxon>Pseudomonadati</taxon>
        <taxon>Bacteroidota</taxon>
        <taxon>Flavobacteriia</taxon>
        <taxon>Flavobacteriales</taxon>
        <taxon>Weeksellaceae</taxon>
        <taxon>Chryseobacterium group</taxon>
        <taxon>Chryseobacterium</taxon>
    </lineage>
</organism>
<evidence type="ECO:0000313" key="2">
    <source>
        <dbReference type="Proteomes" id="UP000054388"/>
    </source>
</evidence>
<evidence type="ECO:0008006" key="3">
    <source>
        <dbReference type="Google" id="ProtNLM"/>
    </source>
</evidence>
<dbReference type="AlphaFoldDB" id="A0A117KAY4"/>
<sequence>MKRAFTILSMVIFGGMLVYNCEPDPDSLGEQLFLDGAASGKEIAYDVTAYNIDNKDSIRTDASKLGLATLGAFSESQFGMQKAAYYTQLRLPAYDPDFGTNPTVDSVVLVIKPTYASDSITTTTDENYVYPDGSVPAKKVVNTYPATKYGRTKFNGGNLTVKVEEVTEFLNGYSDIAYSNKVYGSGQELGTKTFNGKVSSVVLTKDSDNSQLFSSEVGFRIPLSASFFKTKIIDKKGQPELKDVASFIRYFRGLKLSVTESNGYLVQFSPSTVELIMYYKSTDTGATTSTQKKYAFSVGNGNAHIGNYEYNRAGSALESAPAPNTTTGDARLYAQGMGGNSIGIKFPVETINKLQALYQIDKAAIVSAKIRMYTDPVAWKNHLKKPTILTIVQKDIVDGKPTTNFTQDLLKLSSTPNFAYIKAYNLDKDPAYYEFTVTQSVKDIVESGEKYSDKSFKVDMGNFLSSSTGTTLAGYQFTSRPFALDRAVFVGSDTTSENKIQLIVTYGTK</sequence>
<name>A0A117KAY4_9FLAO</name>
<dbReference type="RefSeq" id="WP_165590539.1">
    <property type="nucleotide sequence ID" value="NZ_LMAI01000010.1"/>
</dbReference>
<accession>A0A117KAY4</accession>
<proteinExistence type="predicted"/>
<evidence type="ECO:0000313" key="1">
    <source>
        <dbReference type="EMBL" id="KUJ54886.1"/>
    </source>
</evidence>
<comment type="caution">
    <text evidence="1">The sequence shown here is derived from an EMBL/GenBank/DDBJ whole genome shotgun (WGS) entry which is preliminary data.</text>
</comment>
<gene>
    <name evidence="1" type="ORF">AR686_15105</name>
</gene>
<dbReference type="EMBL" id="LMAI01000010">
    <property type="protein sequence ID" value="KUJ54886.1"/>
    <property type="molecule type" value="Genomic_DNA"/>
</dbReference>
<reference evidence="1 2" key="1">
    <citation type="submission" date="2015-10" db="EMBL/GenBank/DDBJ databases">
        <title>Genome sequence of Chryseobacterium greenlandense.</title>
        <authorList>
            <person name="Newman J."/>
            <person name="Fischer K."/>
            <person name="Miller J."/>
        </authorList>
    </citation>
    <scope>NUCLEOTIDE SEQUENCE [LARGE SCALE GENOMIC DNA]</scope>
    <source>
        <strain evidence="1 2">UMB34</strain>
    </source>
</reference>
<protein>
    <recommendedName>
        <fullName evidence="3">DUF4270 domain-containing protein</fullName>
    </recommendedName>
</protein>
<dbReference type="Pfam" id="PF14092">
    <property type="entry name" value="DUF4270"/>
    <property type="match status" value="1"/>
</dbReference>
<dbReference type="InterPro" id="IPR025366">
    <property type="entry name" value="DUF4270"/>
</dbReference>